<dbReference type="InterPro" id="IPR038670">
    <property type="entry name" value="HslJ-like_sf"/>
</dbReference>
<keyword evidence="3" id="KW-1185">Reference proteome</keyword>
<dbReference type="Gene3D" id="2.40.128.270">
    <property type="match status" value="1"/>
</dbReference>
<feature type="domain" description="DUF306" evidence="1">
    <location>
        <begin position="38"/>
        <end position="105"/>
    </location>
</feature>
<dbReference type="Proteomes" id="UP001500002">
    <property type="component" value="Unassembled WGS sequence"/>
</dbReference>
<dbReference type="Pfam" id="PF03724">
    <property type="entry name" value="META"/>
    <property type="match status" value="1"/>
</dbReference>
<sequence>MVGTALIAALMLAGCAGMQGEAQGGSVDPVGTWGDTSDTTAPSLDLADDGTFSGTDGCNRLNGSWSVDEADHVQFDDVASTRMACEDVDTWLAGLTEATIADTTMTVLGQDGAEIGTLEQAGADAPSGY</sequence>
<gene>
    <name evidence="2" type="ORF">GCM10009749_15320</name>
</gene>
<name>A0ABN2M661_9MICO</name>
<evidence type="ECO:0000313" key="2">
    <source>
        <dbReference type="EMBL" id="GAA1807928.1"/>
    </source>
</evidence>
<proteinExistence type="predicted"/>
<dbReference type="PANTHER" id="PTHR35535:SF1">
    <property type="entry name" value="HEAT SHOCK PROTEIN HSLJ"/>
    <property type="match status" value="1"/>
</dbReference>
<accession>A0ABN2M661</accession>
<protein>
    <submittedName>
        <fullName evidence="2">META domain-containing protein</fullName>
    </submittedName>
</protein>
<evidence type="ECO:0000313" key="3">
    <source>
        <dbReference type="Proteomes" id="UP001500002"/>
    </source>
</evidence>
<dbReference type="PANTHER" id="PTHR35535">
    <property type="entry name" value="HEAT SHOCK PROTEIN HSLJ"/>
    <property type="match status" value="1"/>
</dbReference>
<reference evidence="2 3" key="1">
    <citation type="journal article" date="2019" name="Int. J. Syst. Evol. Microbiol.">
        <title>The Global Catalogue of Microorganisms (GCM) 10K type strain sequencing project: providing services to taxonomists for standard genome sequencing and annotation.</title>
        <authorList>
            <consortium name="The Broad Institute Genomics Platform"/>
            <consortium name="The Broad Institute Genome Sequencing Center for Infectious Disease"/>
            <person name="Wu L."/>
            <person name="Ma J."/>
        </authorList>
    </citation>
    <scope>NUCLEOTIDE SEQUENCE [LARGE SCALE GENOMIC DNA]</scope>
    <source>
        <strain evidence="2 3">JCM 14322</strain>
    </source>
</reference>
<comment type="caution">
    <text evidence="2">The sequence shown here is derived from an EMBL/GenBank/DDBJ whole genome shotgun (WGS) entry which is preliminary data.</text>
</comment>
<dbReference type="InterPro" id="IPR005184">
    <property type="entry name" value="DUF306_Meta_HslJ"/>
</dbReference>
<dbReference type="EMBL" id="BAAANJ010000005">
    <property type="protein sequence ID" value="GAA1807928.1"/>
    <property type="molecule type" value="Genomic_DNA"/>
</dbReference>
<organism evidence="2 3">
    <name type="scientific">Agromyces neolithicus</name>
    <dbReference type="NCBI Taxonomy" id="269420"/>
    <lineage>
        <taxon>Bacteria</taxon>
        <taxon>Bacillati</taxon>
        <taxon>Actinomycetota</taxon>
        <taxon>Actinomycetes</taxon>
        <taxon>Micrococcales</taxon>
        <taxon>Microbacteriaceae</taxon>
        <taxon>Agromyces</taxon>
    </lineage>
</organism>
<evidence type="ECO:0000259" key="1">
    <source>
        <dbReference type="Pfam" id="PF03724"/>
    </source>
</evidence>
<dbReference type="InterPro" id="IPR053147">
    <property type="entry name" value="Hsp_HslJ-like"/>
</dbReference>